<dbReference type="GeneID" id="37021552"/>
<dbReference type="PANTHER" id="PTHR24067">
    <property type="entry name" value="UBIQUITIN-CONJUGATING ENZYME E2"/>
    <property type="match status" value="1"/>
</dbReference>
<dbReference type="FunFam" id="3.10.110.10:FF:000072">
    <property type="entry name" value="Ubiquitin-conjugating enzyme E2 W"/>
    <property type="match status" value="1"/>
</dbReference>
<evidence type="ECO:0000259" key="2">
    <source>
        <dbReference type="PROSITE" id="PS50127"/>
    </source>
</evidence>
<feature type="domain" description="UBC core" evidence="2">
    <location>
        <begin position="5"/>
        <end position="154"/>
    </location>
</feature>
<dbReference type="EMBL" id="KZ819614">
    <property type="protein sequence ID" value="PWN31264.1"/>
    <property type="molecule type" value="Genomic_DNA"/>
</dbReference>
<accession>A0A316V1X5</accession>
<sequence>MALRIANKRLTKELAEIHKSGPPTGTTLLNAEDLKEWRFSLTVLGESVYEGETFALRFRFNDNYPLEAPEVVFLTSPPFKAPEHPHIYTNGHCCVSILSTEWSPVLNVTSVLLTMQSMLASCKKKEKPKDNDRYVKHAPISPKDTVWSFHDDNV</sequence>
<name>A0A316V1X5_9BASI</name>
<proteinExistence type="predicted"/>
<evidence type="ECO:0000256" key="1">
    <source>
        <dbReference type="ARBA" id="ARBA00022786"/>
    </source>
</evidence>
<dbReference type="InterPro" id="IPR016135">
    <property type="entry name" value="UBQ-conjugating_enzyme/RWD"/>
</dbReference>
<protein>
    <submittedName>
        <fullName evidence="3">UBC-like protein</fullName>
    </submittedName>
</protein>
<reference evidence="3 4" key="1">
    <citation type="journal article" date="2018" name="Mol. Biol. Evol.">
        <title>Broad Genomic Sampling Reveals a Smut Pathogenic Ancestry of the Fungal Clade Ustilaginomycotina.</title>
        <authorList>
            <person name="Kijpornyongpan T."/>
            <person name="Mondo S.J."/>
            <person name="Barry K."/>
            <person name="Sandor L."/>
            <person name="Lee J."/>
            <person name="Lipzen A."/>
            <person name="Pangilinan J."/>
            <person name="LaButti K."/>
            <person name="Hainaut M."/>
            <person name="Henrissat B."/>
            <person name="Grigoriev I.V."/>
            <person name="Spatafora J.W."/>
            <person name="Aime M.C."/>
        </authorList>
    </citation>
    <scope>NUCLEOTIDE SEQUENCE [LARGE SCALE GENOMIC DNA]</scope>
    <source>
        <strain evidence="3 4">MCA 3882</strain>
    </source>
</reference>
<organism evidence="3 4">
    <name type="scientific">Meira miltonrushii</name>
    <dbReference type="NCBI Taxonomy" id="1280837"/>
    <lineage>
        <taxon>Eukaryota</taxon>
        <taxon>Fungi</taxon>
        <taxon>Dikarya</taxon>
        <taxon>Basidiomycota</taxon>
        <taxon>Ustilaginomycotina</taxon>
        <taxon>Exobasidiomycetes</taxon>
        <taxon>Exobasidiales</taxon>
        <taxon>Brachybasidiaceae</taxon>
        <taxon>Meira</taxon>
    </lineage>
</organism>
<dbReference type="SMART" id="SM00212">
    <property type="entry name" value="UBCc"/>
    <property type="match status" value="1"/>
</dbReference>
<dbReference type="STRING" id="1280837.A0A316V1X5"/>
<dbReference type="Gene3D" id="3.10.110.10">
    <property type="entry name" value="Ubiquitin Conjugating Enzyme"/>
    <property type="match status" value="1"/>
</dbReference>
<dbReference type="InParanoid" id="A0A316V1X5"/>
<dbReference type="InterPro" id="IPR050113">
    <property type="entry name" value="Ub_conjugating_enzyme"/>
</dbReference>
<evidence type="ECO:0000313" key="4">
    <source>
        <dbReference type="Proteomes" id="UP000245771"/>
    </source>
</evidence>
<dbReference type="InterPro" id="IPR000608">
    <property type="entry name" value="UBC"/>
</dbReference>
<dbReference type="Proteomes" id="UP000245771">
    <property type="component" value="Unassembled WGS sequence"/>
</dbReference>
<dbReference type="RefSeq" id="XP_025351566.1">
    <property type="nucleotide sequence ID" value="XM_025499771.1"/>
</dbReference>
<dbReference type="CDD" id="cd23808">
    <property type="entry name" value="UBCc_UBE2W"/>
    <property type="match status" value="1"/>
</dbReference>
<keyword evidence="4" id="KW-1185">Reference proteome</keyword>
<evidence type="ECO:0000313" key="3">
    <source>
        <dbReference type="EMBL" id="PWN31264.1"/>
    </source>
</evidence>
<dbReference type="OrthoDB" id="406833at2759"/>
<gene>
    <name evidence="3" type="ORF">FA14DRAFT_162838</name>
</gene>
<dbReference type="Pfam" id="PF00179">
    <property type="entry name" value="UQ_con"/>
    <property type="match status" value="1"/>
</dbReference>
<keyword evidence="1" id="KW-0833">Ubl conjugation pathway</keyword>
<dbReference type="SUPFAM" id="SSF54495">
    <property type="entry name" value="UBC-like"/>
    <property type="match status" value="1"/>
</dbReference>
<dbReference type="AlphaFoldDB" id="A0A316V1X5"/>
<dbReference type="PROSITE" id="PS50127">
    <property type="entry name" value="UBC_2"/>
    <property type="match status" value="1"/>
</dbReference>